<keyword evidence="4" id="KW-1185">Reference proteome</keyword>
<protein>
    <submittedName>
        <fullName evidence="3">Uncharacterized protein</fullName>
    </submittedName>
</protein>
<dbReference type="AlphaFoldDB" id="A0AAN6YXI1"/>
<evidence type="ECO:0000313" key="4">
    <source>
        <dbReference type="Proteomes" id="UP001302812"/>
    </source>
</evidence>
<feature type="compositionally biased region" description="Polar residues" evidence="1">
    <location>
        <begin position="12"/>
        <end position="32"/>
    </location>
</feature>
<dbReference type="Proteomes" id="UP001302812">
    <property type="component" value="Unassembled WGS sequence"/>
</dbReference>
<dbReference type="GeneID" id="89932908"/>
<accession>A0AAN6YXI1</accession>
<keyword evidence="2" id="KW-1133">Transmembrane helix</keyword>
<name>A0AAN6YXI1_9PEZI</name>
<proteinExistence type="predicted"/>
<sequence>MKMVAVQRARTGPTSSQRISTPRCTQPSNSALQPREQDLVTAHLASTRPMARQALGNQVELTEALGLFTAALLVFFLSFSLFSASSS</sequence>
<evidence type="ECO:0000256" key="1">
    <source>
        <dbReference type="SAM" id="MobiDB-lite"/>
    </source>
</evidence>
<keyword evidence="2" id="KW-0472">Membrane</keyword>
<dbReference type="RefSeq" id="XP_064674743.1">
    <property type="nucleotide sequence ID" value="XM_064808785.1"/>
</dbReference>
<organism evidence="3 4">
    <name type="scientific">Canariomyces notabilis</name>
    <dbReference type="NCBI Taxonomy" id="2074819"/>
    <lineage>
        <taxon>Eukaryota</taxon>
        <taxon>Fungi</taxon>
        <taxon>Dikarya</taxon>
        <taxon>Ascomycota</taxon>
        <taxon>Pezizomycotina</taxon>
        <taxon>Sordariomycetes</taxon>
        <taxon>Sordariomycetidae</taxon>
        <taxon>Sordariales</taxon>
        <taxon>Chaetomiaceae</taxon>
        <taxon>Canariomyces</taxon>
    </lineage>
</organism>
<feature type="transmembrane region" description="Helical" evidence="2">
    <location>
        <begin position="64"/>
        <end position="84"/>
    </location>
</feature>
<dbReference type="EMBL" id="MU853332">
    <property type="protein sequence ID" value="KAK4117173.1"/>
    <property type="molecule type" value="Genomic_DNA"/>
</dbReference>
<comment type="caution">
    <text evidence="3">The sequence shown here is derived from an EMBL/GenBank/DDBJ whole genome shotgun (WGS) entry which is preliminary data.</text>
</comment>
<reference evidence="3" key="1">
    <citation type="journal article" date="2023" name="Mol. Phylogenet. Evol.">
        <title>Genome-scale phylogeny and comparative genomics of the fungal order Sordariales.</title>
        <authorList>
            <person name="Hensen N."/>
            <person name="Bonometti L."/>
            <person name="Westerberg I."/>
            <person name="Brannstrom I.O."/>
            <person name="Guillou S."/>
            <person name="Cros-Aarteil S."/>
            <person name="Calhoun S."/>
            <person name="Haridas S."/>
            <person name="Kuo A."/>
            <person name="Mondo S."/>
            <person name="Pangilinan J."/>
            <person name="Riley R."/>
            <person name="LaButti K."/>
            <person name="Andreopoulos B."/>
            <person name="Lipzen A."/>
            <person name="Chen C."/>
            <person name="Yan M."/>
            <person name="Daum C."/>
            <person name="Ng V."/>
            <person name="Clum A."/>
            <person name="Steindorff A."/>
            <person name="Ohm R.A."/>
            <person name="Martin F."/>
            <person name="Silar P."/>
            <person name="Natvig D.O."/>
            <person name="Lalanne C."/>
            <person name="Gautier V."/>
            <person name="Ament-Velasquez S.L."/>
            <person name="Kruys A."/>
            <person name="Hutchinson M.I."/>
            <person name="Powell A.J."/>
            <person name="Barry K."/>
            <person name="Miller A.N."/>
            <person name="Grigoriev I.V."/>
            <person name="Debuchy R."/>
            <person name="Gladieux P."/>
            <person name="Hiltunen Thoren M."/>
            <person name="Johannesson H."/>
        </authorList>
    </citation>
    <scope>NUCLEOTIDE SEQUENCE</scope>
    <source>
        <strain evidence="3">CBS 508.74</strain>
    </source>
</reference>
<feature type="region of interest" description="Disordered" evidence="1">
    <location>
        <begin position="1"/>
        <end position="35"/>
    </location>
</feature>
<reference evidence="3" key="2">
    <citation type="submission" date="2023-05" db="EMBL/GenBank/DDBJ databases">
        <authorList>
            <consortium name="Lawrence Berkeley National Laboratory"/>
            <person name="Steindorff A."/>
            <person name="Hensen N."/>
            <person name="Bonometti L."/>
            <person name="Westerberg I."/>
            <person name="Brannstrom I.O."/>
            <person name="Guillou S."/>
            <person name="Cros-Aarteil S."/>
            <person name="Calhoun S."/>
            <person name="Haridas S."/>
            <person name="Kuo A."/>
            <person name="Mondo S."/>
            <person name="Pangilinan J."/>
            <person name="Riley R."/>
            <person name="Labutti K."/>
            <person name="Andreopoulos B."/>
            <person name="Lipzen A."/>
            <person name="Chen C."/>
            <person name="Yanf M."/>
            <person name="Daum C."/>
            <person name="Ng V."/>
            <person name="Clum A."/>
            <person name="Ohm R."/>
            <person name="Martin F."/>
            <person name="Silar P."/>
            <person name="Natvig D."/>
            <person name="Lalanne C."/>
            <person name="Gautier V."/>
            <person name="Ament-Velasquez S.L."/>
            <person name="Kruys A."/>
            <person name="Hutchinson M.I."/>
            <person name="Powell A.J."/>
            <person name="Barry K."/>
            <person name="Miller A.N."/>
            <person name="Grigoriev I.V."/>
            <person name="Debuchy R."/>
            <person name="Gladieux P."/>
            <person name="Thoren M.H."/>
            <person name="Johannesson H."/>
        </authorList>
    </citation>
    <scope>NUCLEOTIDE SEQUENCE</scope>
    <source>
        <strain evidence="3">CBS 508.74</strain>
    </source>
</reference>
<evidence type="ECO:0000313" key="3">
    <source>
        <dbReference type="EMBL" id="KAK4117173.1"/>
    </source>
</evidence>
<keyword evidence="2" id="KW-0812">Transmembrane</keyword>
<evidence type="ECO:0000256" key="2">
    <source>
        <dbReference type="SAM" id="Phobius"/>
    </source>
</evidence>
<gene>
    <name evidence="3" type="ORF">N656DRAFT_18342</name>
</gene>